<dbReference type="InterPro" id="IPR031730">
    <property type="entry name" value="Carbam_trans_C"/>
</dbReference>
<dbReference type="Pfam" id="PF16861">
    <property type="entry name" value="Carbam_trans_C"/>
    <property type="match status" value="1"/>
</dbReference>
<dbReference type="PANTHER" id="PTHR34847">
    <property type="entry name" value="NODULATION PROTEIN U"/>
    <property type="match status" value="1"/>
</dbReference>
<evidence type="ECO:0000259" key="2">
    <source>
        <dbReference type="Pfam" id="PF02543"/>
    </source>
</evidence>
<accession>A0ABV6LYU1</accession>
<dbReference type="PANTHER" id="PTHR34847:SF1">
    <property type="entry name" value="NODULATION PROTEIN U"/>
    <property type="match status" value="1"/>
</dbReference>
<dbReference type="Gene3D" id="3.90.870.20">
    <property type="entry name" value="Carbamoyltransferase, C-terminal domain"/>
    <property type="match status" value="1"/>
</dbReference>
<gene>
    <name evidence="4" type="ORF">ACFFIA_08015</name>
</gene>
<dbReference type="Gene3D" id="3.30.420.40">
    <property type="match status" value="2"/>
</dbReference>
<keyword evidence="5" id="KW-1185">Reference proteome</keyword>
<evidence type="ECO:0000259" key="3">
    <source>
        <dbReference type="Pfam" id="PF16861"/>
    </source>
</evidence>
<dbReference type="InterPro" id="IPR043129">
    <property type="entry name" value="ATPase_NBD"/>
</dbReference>
<evidence type="ECO:0000256" key="1">
    <source>
        <dbReference type="ARBA" id="ARBA00006129"/>
    </source>
</evidence>
<proteinExistence type="inferred from homology"/>
<evidence type="ECO:0000313" key="5">
    <source>
        <dbReference type="Proteomes" id="UP001589867"/>
    </source>
</evidence>
<protein>
    <submittedName>
        <fullName evidence="4">Carbamoyltransferase</fullName>
    </submittedName>
</protein>
<comment type="caution">
    <text evidence="4">The sequence shown here is derived from an EMBL/GenBank/DDBJ whole genome shotgun (WGS) entry which is preliminary data.</text>
</comment>
<name>A0ABV6LYU1_9ACTN</name>
<organism evidence="4 5">
    <name type="scientific">Phytohabitans kaempferiae</name>
    <dbReference type="NCBI Taxonomy" id="1620943"/>
    <lineage>
        <taxon>Bacteria</taxon>
        <taxon>Bacillati</taxon>
        <taxon>Actinomycetota</taxon>
        <taxon>Actinomycetes</taxon>
        <taxon>Micromonosporales</taxon>
        <taxon>Micromonosporaceae</taxon>
    </lineage>
</organism>
<dbReference type="InterPro" id="IPR038152">
    <property type="entry name" value="Carbam_trans_C_sf"/>
</dbReference>
<dbReference type="Pfam" id="PF02543">
    <property type="entry name" value="Carbam_trans_N"/>
    <property type="match status" value="1"/>
</dbReference>
<dbReference type="SUPFAM" id="SSF53067">
    <property type="entry name" value="Actin-like ATPase domain"/>
    <property type="match status" value="1"/>
</dbReference>
<dbReference type="Proteomes" id="UP001589867">
    <property type="component" value="Unassembled WGS sequence"/>
</dbReference>
<sequence>MSTAPPALEKESELIVLGYSGLGASAAYKRKVLPGADPRTARMRQGLDSAAALLDEHGRIVASAQERHDGDKGTGAFPAGAIDACLREVGAEPGDIDVVAHGFDYEPSRAWEENANLAGWYKNVYARDVQRAMLTAAYPKLRDTPLVHVRHHLAHAASAYYLSGFDEALVLVADGMGEKEAITVFHGAGGQLTERASLPIGSSLGILYGALTHHLGFLFSMDEYKVMGLAPYGDPAAYADAFRGLVRLGPGGTVHIPVIYADRTHTDRETHGAMLRVIAELLGPARQPDAPIEQRHLDIAAALQRRLEEALLHVLTEHIGQTGLRRLCMAGGVALNCTANGTITRSGLVDDLFVQPAAGDDGTALGAALVAARRQRPAPPVRMAMPYWGEGCDPAKVAEAVGQLPAGYTVLRLGEAALVEAVADRVTAGQVVAWCQGRMEFGPRALGNRSILADPRSPTMRQHLNGIVKQREEFRPFAPAVVAEEATTYFDIPDRWLPAFRHMLVTAPVRERYRAQLPAVTHVDGSARVQVVLREEAPLFAALLTAVGARTGMSVVLNTSFNLRGQPIVRTPEDAVATFARSEMDALALGEFLVLAPGRAEG</sequence>
<dbReference type="InterPro" id="IPR003696">
    <property type="entry name" value="Carbtransf_dom"/>
</dbReference>
<feature type="domain" description="Carbamoyltransferase" evidence="2">
    <location>
        <begin position="48"/>
        <end position="369"/>
    </location>
</feature>
<evidence type="ECO:0000313" key="4">
    <source>
        <dbReference type="EMBL" id="MFC0527601.1"/>
    </source>
</evidence>
<reference evidence="4 5" key="1">
    <citation type="submission" date="2024-09" db="EMBL/GenBank/DDBJ databases">
        <authorList>
            <person name="Sun Q."/>
            <person name="Mori K."/>
        </authorList>
    </citation>
    <scope>NUCLEOTIDE SEQUENCE [LARGE SCALE GENOMIC DNA]</scope>
    <source>
        <strain evidence="4 5">TBRC 3947</strain>
    </source>
</reference>
<dbReference type="InterPro" id="IPR051338">
    <property type="entry name" value="NodU/CmcH_Carbamoyltrnsfr"/>
</dbReference>
<dbReference type="EMBL" id="JBHLUH010000009">
    <property type="protein sequence ID" value="MFC0527601.1"/>
    <property type="molecule type" value="Genomic_DNA"/>
</dbReference>
<dbReference type="RefSeq" id="WP_377247821.1">
    <property type="nucleotide sequence ID" value="NZ_JBHLUH010000009.1"/>
</dbReference>
<comment type="similarity">
    <text evidence="1">Belongs to the NodU/CmcH family.</text>
</comment>
<feature type="domain" description="Carbamoyltransferase C-terminal" evidence="3">
    <location>
        <begin position="423"/>
        <end position="594"/>
    </location>
</feature>